<dbReference type="Proteomes" id="UP000298787">
    <property type="component" value="Chromosome 8"/>
</dbReference>
<keyword evidence="3" id="KW-1185">Reference proteome</keyword>
<dbReference type="EMBL" id="CM014085">
    <property type="protein sequence ID" value="TKS74134.1"/>
    <property type="molecule type" value="Genomic_DNA"/>
</dbReference>
<accession>A0A4U5UHC6</accession>
<feature type="region of interest" description="Disordered" evidence="1">
    <location>
        <begin position="64"/>
        <end position="166"/>
    </location>
</feature>
<name>A0A4U5UHC6_COLLU</name>
<feature type="compositionally biased region" description="Polar residues" evidence="1">
    <location>
        <begin position="64"/>
        <end position="74"/>
    </location>
</feature>
<feature type="compositionally biased region" description="Basic and acidic residues" evidence="1">
    <location>
        <begin position="103"/>
        <end position="112"/>
    </location>
</feature>
<organism evidence="2 3">
    <name type="scientific">Collichthys lucidus</name>
    <name type="common">Big head croaker</name>
    <name type="synonym">Sciaena lucida</name>
    <dbReference type="NCBI Taxonomy" id="240159"/>
    <lineage>
        <taxon>Eukaryota</taxon>
        <taxon>Metazoa</taxon>
        <taxon>Chordata</taxon>
        <taxon>Craniata</taxon>
        <taxon>Vertebrata</taxon>
        <taxon>Euteleostomi</taxon>
        <taxon>Actinopterygii</taxon>
        <taxon>Neopterygii</taxon>
        <taxon>Teleostei</taxon>
        <taxon>Neoteleostei</taxon>
        <taxon>Acanthomorphata</taxon>
        <taxon>Eupercaria</taxon>
        <taxon>Sciaenidae</taxon>
        <taxon>Collichthys</taxon>
    </lineage>
</organism>
<reference evidence="2 3" key="1">
    <citation type="submission" date="2019-01" db="EMBL/GenBank/DDBJ databases">
        <title>Genome Assembly of Collichthys lucidus.</title>
        <authorList>
            <person name="Cai M."/>
            <person name="Xiao S."/>
        </authorList>
    </citation>
    <scope>NUCLEOTIDE SEQUENCE [LARGE SCALE GENOMIC DNA]</scope>
    <source>
        <strain evidence="2">JT15FE1705JMU</strain>
        <tissue evidence="2">Muscle</tissue>
    </source>
</reference>
<dbReference type="AlphaFoldDB" id="A0A4U5UHC6"/>
<sequence>MSAALRAVPTAAASQDFSYHNTDSAEVRTASPHCPLSNVPSAAEGVGLFSGAGTMGGQMLELDINQQGQSQHTIPQRLKTSEHSEPPKQSAKAGWFSGWFNSKPKDVQKESQEQESPVQTVSQELPPTTGFCPPPPPAIVSPGMFPSQPSSVEINPFSRKAGQQLG</sequence>
<proteinExistence type="predicted"/>
<evidence type="ECO:0000313" key="2">
    <source>
        <dbReference type="EMBL" id="TKS74134.1"/>
    </source>
</evidence>
<evidence type="ECO:0000256" key="1">
    <source>
        <dbReference type="SAM" id="MobiDB-lite"/>
    </source>
</evidence>
<feature type="compositionally biased region" description="Polar residues" evidence="1">
    <location>
        <begin position="114"/>
        <end position="125"/>
    </location>
</feature>
<protein>
    <submittedName>
        <fullName evidence="2">Uncharacterized protein</fullName>
    </submittedName>
</protein>
<evidence type="ECO:0000313" key="3">
    <source>
        <dbReference type="Proteomes" id="UP000298787"/>
    </source>
</evidence>
<gene>
    <name evidence="2" type="ORF">D9C73_008215</name>
</gene>